<dbReference type="EMBL" id="JBHSPR010000032">
    <property type="protein sequence ID" value="MFC6020297.1"/>
    <property type="molecule type" value="Genomic_DNA"/>
</dbReference>
<gene>
    <name evidence="1" type="ORF">ACFP2T_29520</name>
</gene>
<protein>
    <recommendedName>
        <fullName evidence="3">GATA-type domain-containing protein</fullName>
    </recommendedName>
</protein>
<evidence type="ECO:0008006" key="3">
    <source>
        <dbReference type="Google" id="ProtNLM"/>
    </source>
</evidence>
<name>A0ABW1KEU6_9ACTN</name>
<keyword evidence="2" id="KW-1185">Reference proteome</keyword>
<accession>A0ABW1KEU6</accession>
<evidence type="ECO:0000313" key="2">
    <source>
        <dbReference type="Proteomes" id="UP001596203"/>
    </source>
</evidence>
<dbReference type="RefSeq" id="WP_377427336.1">
    <property type="nucleotide sequence ID" value="NZ_JBHSPR010000032.1"/>
</dbReference>
<organism evidence="1 2">
    <name type="scientific">Plantactinospora solaniradicis</name>
    <dbReference type="NCBI Taxonomy" id="1723736"/>
    <lineage>
        <taxon>Bacteria</taxon>
        <taxon>Bacillati</taxon>
        <taxon>Actinomycetota</taxon>
        <taxon>Actinomycetes</taxon>
        <taxon>Micromonosporales</taxon>
        <taxon>Micromonosporaceae</taxon>
        <taxon>Plantactinospora</taxon>
    </lineage>
</organism>
<sequence>MKLGDGEVAAVDVTPSRRPPGLGRRIRCTLGLHQHRFLSADEVADPAEPCRVEWRCVYCDRLRSYGPNHDYARETTGDHPCRRIRTCVRCGHEKTEVEHRTRRVFVQDLPSGERSTDVTYWPEKLNCDYVDLCQDCGDTSWVRTEHNWDNPRWGDVCGRCGEKWVGDEA</sequence>
<comment type="caution">
    <text evidence="1">The sequence shown here is derived from an EMBL/GenBank/DDBJ whole genome shotgun (WGS) entry which is preliminary data.</text>
</comment>
<evidence type="ECO:0000313" key="1">
    <source>
        <dbReference type="EMBL" id="MFC6020297.1"/>
    </source>
</evidence>
<reference evidence="2" key="1">
    <citation type="journal article" date="2019" name="Int. J. Syst. Evol. Microbiol.">
        <title>The Global Catalogue of Microorganisms (GCM) 10K type strain sequencing project: providing services to taxonomists for standard genome sequencing and annotation.</title>
        <authorList>
            <consortium name="The Broad Institute Genomics Platform"/>
            <consortium name="The Broad Institute Genome Sequencing Center for Infectious Disease"/>
            <person name="Wu L."/>
            <person name="Ma J."/>
        </authorList>
    </citation>
    <scope>NUCLEOTIDE SEQUENCE [LARGE SCALE GENOMIC DNA]</scope>
    <source>
        <strain evidence="2">ZS-35-S2</strain>
    </source>
</reference>
<dbReference type="Proteomes" id="UP001596203">
    <property type="component" value="Unassembled WGS sequence"/>
</dbReference>
<proteinExistence type="predicted"/>